<feature type="transmembrane region" description="Helical" evidence="20">
    <location>
        <begin position="433"/>
        <end position="457"/>
    </location>
</feature>
<evidence type="ECO:0000256" key="10">
    <source>
        <dbReference type="ARBA" id="ARBA00022723"/>
    </source>
</evidence>
<keyword evidence="14 20" id="KW-1133">Transmembrane helix</keyword>
<evidence type="ECO:0000256" key="14">
    <source>
        <dbReference type="ARBA" id="ARBA00022989"/>
    </source>
</evidence>
<keyword evidence="7" id="KW-0926">Vacuole</keyword>
<dbReference type="PANTHER" id="PTHR12147">
    <property type="entry name" value="METALLOPEPTIDASE M28 FAMILY MEMBER"/>
    <property type="match status" value="1"/>
</dbReference>
<feature type="transmembrane region" description="Helical" evidence="20">
    <location>
        <begin position="43"/>
        <end position="61"/>
    </location>
</feature>
<dbReference type="CDD" id="cd03875">
    <property type="entry name" value="M28_Fxna_like"/>
    <property type="match status" value="1"/>
</dbReference>
<evidence type="ECO:0000256" key="11">
    <source>
        <dbReference type="ARBA" id="ARBA00022801"/>
    </source>
</evidence>
<dbReference type="GO" id="GO:0046872">
    <property type="term" value="F:metal ion binding"/>
    <property type="evidence" value="ECO:0007669"/>
    <property type="project" value="UniProtKB-KW"/>
</dbReference>
<evidence type="ECO:0000256" key="8">
    <source>
        <dbReference type="ARBA" id="ARBA00022670"/>
    </source>
</evidence>
<sequence length="916" mass="100529">MRRRRSENTSSSNNQPEPAQEEEEEEEEERTNKDRRGRPHRSAFVWFSLLILLFNGSWAVFHLQFERLPDPLPPDRAGKRGFSEVSAMAHVTALTAFGPHPVGSDALDLAVQYVLEAAEKIKKTAHWEVDVEVDLFRAEPGVNRLVGGLFKGKSLVYADLKHVVLRIVPKYLTEARENAILVSSHIDTVFSTGGAGDCSSCVAVMLELARGVSNWAHGFKNSVIFLFNTGEEEGLNGAHSFITQHPWSGTIHSAVDLEAIGVGGKSSIFQTGSDPWAIESFARVAKYPSGQVIAQDLFLSGAIKSATDFQVYKEVAGLSGLDFAYADTSAVYHTKNDKLKLLKPGSLQHLGENMLAFLLQAGSSSYIAKGKASETEPVEKAIYFDILGMYMVVYRERLASLLHNSVVLQALLIWTTSLFMGGYTAAISLGLSFLSILLMWFFSLSLSALVAFLLPMVCSFPISYIANPWVVVGLFGAPAVLGALTGQHIGFLVIQKYLCHVISRGKSKPLTAIQVNFMSWEAERWLFKAGFVQWLIILIIGNYVKAGSSYIALLWLVSPAFAYGLAEATLTPARAPRQLKIITLLLGLTVPVLVSAGVFIQLVGSITANLVRFDRSPGSTPDWLGNMITAAAVSAVVCLTLVYLLSYVHLSGAKKSVVLSTCALFGLTLSLISAGILPAFTEDISRTVNVVHVVDTSGGFTADQKPLSHVYIFSNTPGKLTNEMGGLKDEGIVCEKGRILDLVTFTVEYGCWSTEESESGWSKEDIPLLHVESDLTGESRKTVVSIDTKVSNRWALAINTKEIEDFELEGNEEEMVPVGDKTSIDGWHTIQFSGGKDSPKQFKLTLFWFKNATRTLHKENKQMRDSNLLLKLRTDVNRITPKTARILDKLPPWVSQFGKSTSPYTLAFLNKLPVDL</sequence>
<dbReference type="FunFam" id="3.40.630.10:FF:000008">
    <property type="entry name" value="Endoplasmic reticulum metallopeptidase 1"/>
    <property type="match status" value="1"/>
</dbReference>
<dbReference type="SUPFAM" id="SSF53187">
    <property type="entry name" value="Zn-dependent exopeptidases"/>
    <property type="match status" value="1"/>
</dbReference>
<evidence type="ECO:0000313" key="23">
    <source>
        <dbReference type="Proteomes" id="UP001180020"/>
    </source>
</evidence>
<organism evidence="22 23">
    <name type="scientific">Acorus calamus</name>
    <name type="common">Sweet flag</name>
    <dbReference type="NCBI Taxonomy" id="4465"/>
    <lineage>
        <taxon>Eukaryota</taxon>
        <taxon>Viridiplantae</taxon>
        <taxon>Streptophyta</taxon>
        <taxon>Embryophyta</taxon>
        <taxon>Tracheophyta</taxon>
        <taxon>Spermatophyta</taxon>
        <taxon>Magnoliopsida</taxon>
        <taxon>Liliopsida</taxon>
        <taxon>Acoraceae</taxon>
        <taxon>Acorus</taxon>
    </lineage>
</organism>
<feature type="transmembrane region" description="Helical" evidence="20">
    <location>
        <begin position="623"/>
        <end position="645"/>
    </location>
</feature>
<keyword evidence="9 20" id="KW-0812">Transmembrane</keyword>
<dbReference type="GO" id="GO:0008235">
    <property type="term" value="F:metalloexopeptidase activity"/>
    <property type="evidence" value="ECO:0007669"/>
    <property type="project" value="InterPro"/>
</dbReference>
<reference evidence="22" key="1">
    <citation type="journal article" date="2023" name="Nat. Commun.">
        <title>Diploid and tetraploid genomes of Acorus and the evolution of monocots.</title>
        <authorList>
            <person name="Ma L."/>
            <person name="Liu K.W."/>
            <person name="Li Z."/>
            <person name="Hsiao Y.Y."/>
            <person name="Qi Y."/>
            <person name="Fu T."/>
            <person name="Tang G.D."/>
            <person name="Zhang D."/>
            <person name="Sun W.H."/>
            <person name="Liu D.K."/>
            <person name="Li Y."/>
            <person name="Chen G.Z."/>
            <person name="Liu X.D."/>
            <person name="Liao X.Y."/>
            <person name="Jiang Y.T."/>
            <person name="Yu X."/>
            <person name="Hao Y."/>
            <person name="Huang J."/>
            <person name="Zhao X.W."/>
            <person name="Ke S."/>
            <person name="Chen Y.Y."/>
            <person name="Wu W.L."/>
            <person name="Hsu J.L."/>
            <person name="Lin Y.F."/>
            <person name="Huang M.D."/>
            <person name="Li C.Y."/>
            <person name="Huang L."/>
            <person name="Wang Z.W."/>
            <person name="Zhao X."/>
            <person name="Zhong W.Y."/>
            <person name="Peng D.H."/>
            <person name="Ahmad S."/>
            <person name="Lan S."/>
            <person name="Zhang J.S."/>
            <person name="Tsai W.C."/>
            <person name="Van de Peer Y."/>
            <person name="Liu Z.J."/>
        </authorList>
    </citation>
    <scope>NUCLEOTIDE SEQUENCE</scope>
    <source>
        <strain evidence="22">CP</strain>
    </source>
</reference>
<keyword evidence="12" id="KW-0256">Endoplasmic reticulum</keyword>
<evidence type="ECO:0000256" key="5">
    <source>
        <dbReference type="ARBA" id="ARBA00010918"/>
    </source>
</evidence>
<feature type="transmembrane region" description="Helical" evidence="20">
    <location>
        <begin position="469"/>
        <end position="494"/>
    </location>
</feature>
<feature type="transmembrane region" description="Helical" evidence="20">
    <location>
        <begin position="550"/>
        <end position="570"/>
    </location>
</feature>
<reference evidence="22" key="2">
    <citation type="submission" date="2023-06" db="EMBL/GenBank/DDBJ databases">
        <authorList>
            <person name="Ma L."/>
            <person name="Liu K.-W."/>
            <person name="Li Z."/>
            <person name="Hsiao Y.-Y."/>
            <person name="Qi Y."/>
            <person name="Fu T."/>
            <person name="Tang G."/>
            <person name="Zhang D."/>
            <person name="Sun W.-H."/>
            <person name="Liu D.-K."/>
            <person name="Li Y."/>
            <person name="Chen G.-Z."/>
            <person name="Liu X.-D."/>
            <person name="Liao X.-Y."/>
            <person name="Jiang Y.-T."/>
            <person name="Yu X."/>
            <person name="Hao Y."/>
            <person name="Huang J."/>
            <person name="Zhao X.-W."/>
            <person name="Ke S."/>
            <person name="Chen Y.-Y."/>
            <person name="Wu W.-L."/>
            <person name="Hsu J.-L."/>
            <person name="Lin Y.-F."/>
            <person name="Huang M.-D."/>
            <person name="Li C.-Y."/>
            <person name="Huang L."/>
            <person name="Wang Z.-W."/>
            <person name="Zhao X."/>
            <person name="Zhong W.-Y."/>
            <person name="Peng D.-H."/>
            <person name="Ahmad S."/>
            <person name="Lan S."/>
            <person name="Zhang J.-S."/>
            <person name="Tsai W.-C."/>
            <person name="Van De Peer Y."/>
            <person name="Liu Z.-J."/>
        </authorList>
    </citation>
    <scope>NUCLEOTIDE SEQUENCE</scope>
    <source>
        <strain evidence="22">CP</strain>
        <tissue evidence="22">Leaves</tissue>
    </source>
</reference>
<dbReference type="Proteomes" id="UP001180020">
    <property type="component" value="Unassembled WGS sequence"/>
</dbReference>
<dbReference type="GO" id="GO:0006508">
    <property type="term" value="P:proteolysis"/>
    <property type="evidence" value="ECO:0007669"/>
    <property type="project" value="UniProtKB-KW"/>
</dbReference>
<dbReference type="Gene3D" id="3.40.630.10">
    <property type="entry name" value="Zn peptidases"/>
    <property type="match status" value="1"/>
</dbReference>
<dbReference type="AlphaFoldDB" id="A0AAV9C3U8"/>
<comment type="function">
    <text evidence="2">May be involved in vacuolar sorting and osmoregulation.</text>
</comment>
<keyword evidence="15" id="KW-0482">Metalloprotease</keyword>
<keyword evidence="16 20" id="KW-0472">Membrane</keyword>
<dbReference type="GO" id="GO:0005789">
    <property type="term" value="C:endoplasmic reticulum membrane"/>
    <property type="evidence" value="ECO:0007669"/>
    <property type="project" value="UniProtKB-SubCell"/>
</dbReference>
<feature type="transmembrane region" description="Helical" evidence="20">
    <location>
        <begin position="525"/>
        <end position="544"/>
    </location>
</feature>
<dbReference type="InterPro" id="IPR007484">
    <property type="entry name" value="Peptidase_M28"/>
</dbReference>
<evidence type="ECO:0000256" key="4">
    <source>
        <dbReference type="ARBA" id="ARBA00004477"/>
    </source>
</evidence>
<keyword evidence="10" id="KW-0479">Metal-binding</keyword>
<dbReference type="PANTHER" id="PTHR12147:SF58">
    <property type="entry name" value="VACUOLAR MEMBRANE PROTEASE"/>
    <property type="match status" value="1"/>
</dbReference>
<evidence type="ECO:0000256" key="16">
    <source>
        <dbReference type="ARBA" id="ARBA00023136"/>
    </source>
</evidence>
<evidence type="ECO:0000259" key="21">
    <source>
        <dbReference type="Pfam" id="PF04389"/>
    </source>
</evidence>
<name>A0AAV9C3U8_ACOCL</name>
<dbReference type="Pfam" id="PF04389">
    <property type="entry name" value="Peptidase_M28"/>
    <property type="match status" value="1"/>
</dbReference>
<feature type="compositionally biased region" description="Acidic residues" evidence="19">
    <location>
        <begin position="19"/>
        <end position="29"/>
    </location>
</feature>
<evidence type="ECO:0000256" key="13">
    <source>
        <dbReference type="ARBA" id="ARBA00022833"/>
    </source>
</evidence>
<dbReference type="EMBL" id="JAUJYO010000021">
    <property type="protein sequence ID" value="KAK1283066.1"/>
    <property type="molecule type" value="Genomic_DNA"/>
</dbReference>
<feature type="domain" description="Peptidase M28" evidence="21">
    <location>
        <begin position="169"/>
        <end position="357"/>
    </location>
</feature>
<evidence type="ECO:0000256" key="12">
    <source>
        <dbReference type="ARBA" id="ARBA00022824"/>
    </source>
</evidence>
<feature type="region of interest" description="Disordered" evidence="19">
    <location>
        <begin position="1"/>
        <end position="36"/>
    </location>
</feature>
<keyword evidence="17" id="KW-0325">Glycoprotein</keyword>
<evidence type="ECO:0000256" key="15">
    <source>
        <dbReference type="ARBA" id="ARBA00023049"/>
    </source>
</evidence>
<evidence type="ECO:0000256" key="18">
    <source>
        <dbReference type="ARBA" id="ARBA00031512"/>
    </source>
</evidence>
<feature type="transmembrane region" description="Helical" evidence="20">
    <location>
        <begin position="657"/>
        <end position="680"/>
    </location>
</feature>
<evidence type="ECO:0000313" key="22">
    <source>
        <dbReference type="EMBL" id="KAK1283066.1"/>
    </source>
</evidence>
<evidence type="ECO:0000256" key="2">
    <source>
        <dbReference type="ARBA" id="ARBA00003273"/>
    </source>
</evidence>
<keyword evidence="11" id="KW-0378">Hydrolase</keyword>
<evidence type="ECO:0000256" key="17">
    <source>
        <dbReference type="ARBA" id="ARBA00023180"/>
    </source>
</evidence>
<evidence type="ECO:0000256" key="20">
    <source>
        <dbReference type="SAM" id="Phobius"/>
    </source>
</evidence>
<evidence type="ECO:0000256" key="6">
    <source>
        <dbReference type="ARBA" id="ARBA00017435"/>
    </source>
</evidence>
<evidence type="ECO:0000256" key="7">
    <source>
        <dbReference type="ARBA" id="ARBA00022554"/>
    </source>
</evidence>
<proteinExistence type="inferred from homology"/>
<evidence type="ECO:0000256" key="9">
    <source>
        <dbReference type="ARBA" id="ARBA00022692"/>
    </source>
</evidence>
<evidence type="ECO:0000256" key="1">
    <source>
        <dbReference type="ARBA" id="ARBA00001947"/>
    </source>
</evidence>
<feature type="transmembrane region" description="Helical" evidence="20">
    <location>
        <begin position="582"/>
        <end position="603"/>
    </location>
</feature>
<evidence type="ECO:0000256" key="19">
    <source>
        <dbReference type="SAM" id="MobiDB-lite"/>
    </source>
</evidence>
<comment type="similarity">
    <text evidence="5">Belongs to the peptidase M28 family.</text>
</comment>
<keyword evidence="23" id="KW-1185">Reference proteome</keyword>
<gene>
    <name evidence="22" type="ORF">QJS10_CPB21g00010</name>
</gene>
<dbReference type="GO" id="GO:0005774">
    <property type="term" value="C:vacuolar membrane"/>
    <property type="evidence" value="ECO:0007669"/>
    <property type="project" value="UniProtKB-SubCell"/>
</dbReference>
<keyword evidence="13" id="KW-0862">Zinc</keyword>
<feature type="transmembrane region" description="Helical" evidence="20">
    <location>
        <begin position="406"/>
        <end position="426"/>
    </location>
</feature>
<keyword evidence="8" id="KW-0645">Protease</keyword>
<dbReference type="InterPro" id="IPR045175">
    <property type="entry name" value="M28_fam"/>
</dbReference>
<dbReference type="InterPro" id="IPR048024">
    <property type="entry name" value="Fxna-like_M28_dom"/>
</dbReference>
<comment type="caution">
    <text evidence="22">The sequence shown here is derived from an EMBL/GenBank/DDBJ whole genome shotgun (WGS) entry which is preliminary data.</text>
</comment>
<comment type="cofactor">
    <cofactor evidence="1">
        <name>Zn(2+)</name>
        <dbReference type="ChEBI" id="CHEBI:29105"/>
    </cofactor>
</comment>
<comment type="subcellular location">
    <subcellularLocation>
        <location evidence="4">Endoplasmic reticulum membrane</location>
        <topology evidence="4">Multi-pass membrane protein</topology>
    </subcellularLocation>
    <subcellularLocation>
        <location evidence="3">Vacuole membrane</location>
        <topology evidence="3">Multi-pass membrane protein</topology>
    </subcellularLocation>
</comment>
<protein>
    <recommendedName>
        <fullName evidence="6">Vacuolar membrane protease</fullName>
    </recommendedName>
    <alternativeName>
        <fullName evidence="18">FXNA-related family protease 1</fullName>
    </alternativeName>
</protein>
<accession>A0AAV9C3U8</accession>
<evidence type="ECO:0000256" key="3">
    <source>
        <dbReference type="ARBA" id="ARBA00004128"/>
    </source>
</evidence>